<feature type="compositionally biased region" description="Low complexity" evidence="1">
    <location>
        <begin position="110"/>
        <end position="129"/>
    </location>
</feature>
<sequence length="147" mass="15050">MQNWAARSHRELYEAVRRADGPAAAAARAAMPEPVEFDLDATLTRLFAAGGDADPAEAAVDLRIANERATAAHARAVSLARAALEDHDFRRSDPPVRSASGITGDAGEAGSRPGTTNSSRSSGTRTTGPAIPGSGGSPCRVVTSGRG</sequence>
<accession>A0A853BFF2</accession>
<organism evidence="2 3">
    <name type="scientific">Amycolatopsis endophytica</name>
    <dbReference type="NCBI Taxonomy" id="860233"/>
    <lineage>
        <taxon>Bacteria</taxon>
        <taxon>Bacillati</taxon>
        <taxon>Actinomycetota</taxon>
        <taxon>Actinomycetes</taxon>
        <taxon>Pseudonocardiales</taxon>
        <taxon>Pseudonocardiaceae</taxon>
        <taxon>Amycolatopsis</taxon>
    </lineage>
</organism>
<name>A0A853BFF2_9PSEU</name>
<dbReference type="EMBL" id="JACCFK010000002">
    <property type="protein sequence ID" value="NYI93402.1"/>
    <property type="molecule type" value="Genomic_DNA"/>
</dbReference>
<evidence type="ECO:0000256" key="1">
    <source>
        <dbReference type="SAM" id="MobiDB-lite"/>
    </source>
</evidence>
<reference evidence="2 3" key="1">
    <citation type="submission" date="2020-07" db="EMBL/GenBank/DDBJ databases">
        <title>Sequencing the genomes of 1000 actinobacteria strains.</title>
        <authorList>
            <person name="Klenk H.-P."/>
        </authorList>
    </citation>
    <scope>NUCLEOTIDE SEQUENCE [LARGE SCALE GENOMIC DNA]</scope>
    <source>
        <strain evidence="2 3">DSM 104006</strain>
    </source>
</reference>
<keyword evidence="3" id="KW-1185">Reference proteome</keyword>
<evidence type="ECO:0000313" key="2">
    <source>
        <dbReference type="EMBL" id="NYI93402.1"/>
    </source>
</evidence>
<dbReference type="AlphaFoldDB" id="A0A853BFF2"/>
<dbReference type="Proteomes" id="UP000549616">
    <property type="component" value="Unassembled WGS sequence"/>
</dbReference>
<gene>
    <name evidence="2" type="ORF">HNR02_006777</name>
</gene>
<dbReference type="RefSeq" id="WP_179777580.1">
    <property type="nucleotide sequence ID" value="NZ_JACCFK010000002.1"/>
</dbReference>
<proteinExistence type="predicted"/>
<protein>
    <submittedName>
        <fullName evidence="2">Uncharacterized protein</fullName>
    </submittedName>
</protein>
<feature type="compositionally biased region" description="Basic and acidic residues" evidence="1">
    <location>
        <begin position="83"/>
        <end position="94"/>
    </location>
</feature>
<feature type="region of interest" description="Disordered" evidence="1">
    <location>
        <begin position="82"/>
        <end position="147"/>
    </location>
</feature>
<evidence type="ECO:0000313" key="3">
    <source>
        <dbReference type="Proteomes" id="UP000549616"/>
    </source>
</evidence>
<comment type="caution">
    <text evidence="2">The sequence shown here is derived from an EMBL/GenBank/DDBJ whole genome shotgun (WGS) entry which is preliminary data.</text>
</comment>